<dbReference type="EMBL" id="ABJB011135460">
    <property type="status" value="NOT_ANNOTATED_CDS"/>
    <property type="molecule type" value="Genomic_DNA"/>
</dbReference>
<evidence type="ECO:0000313" key="2">
    <source>
        <dbReference type="EnsemblMetazoa" id="ISCW020409-PA"/>
    </source>
</evidence>
<dbReference type="VEuPathDB" id="VectorBase:ISCW020409"/>
<dbReference type="InParanoid" id="B7PZA5"/>
<evidence type="ECO:0000313" key="3">
    <source>
        <dbReference type="Proteomes" id="UP000001555"/>
    </source>
</evidence>
<reference evidence="2" key="2">
    <citation type="submission" date="2020-05" db="UniProtKB">
        <authorList>
            <consortium name="EnsemblMetazoa"/>
        </authorList>
    </citation>
    <scope>IDENTIFICATION</scope>
    <source>
        <strain evidence="2">wikel</strain>
    </source>
</reference>
<dbReference type="EMBL" id="DS825389">
    <property type="protein sequence ID" value="EEC11927.1"/>
    <property type="molecule type" value="Genomic_DNA"/>
</dbReference>
<dbReference type="Proteomes" id="UP000001555">
    <property type="component" value="Unassembled WGS sequence"/>
</dbReference>
<evidence type="ECO:0000313" key="1">
    <source>
        <dbReference type="EMBL" id="EEC11927.1"/>
    </source>
</evidence>
<organism>
    <name type="scientific">Ixodes scapularis</name>
    <name type="common">Black-legged tick</name>
    <name type="synonym">Deer tick</name>
    <dbReference type="NCBI Taxonomy" id="6945"/>
    <lineage>
        <taxon>Eukaryota</taxon>
        <taxon>Metazoa</taxon>
        <taxon>Ecdysozoa</taxon>
        <taxon>Arthropoda</taxon>
        <taxon>Chelicerata</taxon>
        <taxon>Arachnida</taxon>
        <taxon>Acari</taxon>
        <taxon>Parasitiformes</taxon>
        <taxon>Ixodida</taxon>
        <taxon>Ixodoidea</taxon>
        <taxon>Ixodidae</taxon>
        <taxon>Ixodinae</taxon>
        <taxon>Ixodes</taxon>
    </lineage>
</organism>
<reference evidence="1 3" key="1">
    <citation type="submission" date="2008-03" db="EMBL/GenBank/DDBJ databases">
        <title>Annotation of Ixodes scapularis.</title>
        <authorList>
            <consortium name="Ixodes scapularis Genome Project Consortium"/>
            <person name="Caler E."/>
            <person name="Hannick L.I."/>
            <person name="Bidwell S."/>
            <person name="Joardar V."/>
            <person name="Thiagarajan M."/>
            <person name="Amedeo P."/>
            <person name="Galinsky K.J."/>
            <person name="Schobel S."/>
            <person name="Inman J."/>
            <person name="Hostetler J."/>
            <person name="Miller J."/>
            <person name="Hammond M."/>
            <person name="Megy K."/>
            <person name="Lawson D."/>
            <person name="Kodira C."/>
            <person name="Sutton G."/>
            <person name="Meyer J."/>
            <person name="Hill C.A."/>
            <person name="Birren B."/>
            <person name="Nene V."/>
            <person name="Collins F."/>
            <person name="Alarcon-Chaidez F."/>
            <person name="Wikel S."/>
            <person name="Strausberg R."/>
        </authorList>
    </citation>
    <scope>NUCLEOTIDE SEQUENCE [LARGE SCALE GENOMIC DNA]</scope>
    <source>
        <strain evidence="3">Wikel</strain>
        <strain evidence="1">Wikel colony</strain>
    </source>
</reference>
<dbReference type="VEuPathDB" id="VectorBase:ISCI020409"/>
<dbReference type="EnsemblMetazoa" id="ISCW020409-RA">
    <property type="protein sequence ID" value="ISCW020409-PA"/>
    <property type="gene ID" value="ISCW020409"/>
</dbReference>
<accession>B7PZA5</accession>
<proteinExistence type="predicted"/>
<name>B7PZA5_IXOSC</name>
<protein>
    <submittedName>
        <fullName evidence="1 2">Uncharacterized protein</fullName>
    </submittedName>
</protein>
<keyword evidence="3" id="KW-1185">Reference proteome</keyword>
<gene>
    <name evidence="1" type="ORF">IscW_ISCW020409</name>
</gene>
<sequence length="84" mass="9645">MKCPTQNVTEIWNGWNRKSSTDRLFRGTISTLLSNKKHRGASISYQRRSSPALLVQDNQKKNPCYEDGVNFNTECAFVYISDVE</sequence>
<dbReference type="AlphaFoldDB" id="B7PZA5"/>
<dbReference type="HOGENOM" id="CLU_2529978_0_0_1"/>
<dbReference type="PaxDb" id="6945-B7PZA5"/>